<dbReference type="STRING" id="4540.A0A3L6QDM1"/>
<dbReference type="Pfam" id="PF00010">
    <property type="entry name" value="HLH"/>
    <property type="match status" value="1"/>
</dbReference>
<evidence type="ECO:0000256" key="4">
    <source>
        <dbReference type="ARBA" id="ARBA00023125"/>
    </source>
</evidence>
<evidence type="ECO:0000256" key="5">
    <source>
        <dbReference type="ARBA" id="ARBA00023163"/>
    </source>
</evidence>
<gene>
    <name evidence="9" type="ORF">C2845_PM12G23860</name>
</gene>
<evidence type="ECO:0000256" key="2">
    <source>
        <dbReference type="ARBA" id="ARBA00005510"/>
    </source>
</evidence>
<accession>A0A3L6QDM1</accession>
<evidence type="ECO:0000256" key="7">
    <source>
        <dbReference type="SAM" id="MobiDB-lite"/>
    </source>
</evidence>
<evidence type="ECO:0000313" key="9">
    <source>
        <dbReference type="EMBL" id="RLM78037.1"/>
    </source>
</evidence>
<comment type="similarity">
    <text evidence="2">Belongs to the bHLH protein family.</text>
</comment>
<reference evidence="10" key="1">
    <citation type="journal article" date="2019" name="Nat. Commun.">
        <title>The genome of broomcorn millet.</title>
        <authorList>
            <person name="Zou C."/>
            <person name="Miki D."/>
            <person name="Li D."/>
            <person name="Tang Q."/>
            <person name="Xiao L."/>
            <person name="Rajput S."/>
            <person name="Deng P."/>
            <person name="Jia W."/>
            <person name="Huang R."/>
            <person name="Zhang M."/>
            <person name="Sun Y."/>
            <person name="Hu J."/>
            <person name="Fu X."/>
            <person name="Schnable P.S."/>
            <person name="Li F."/>
            <person name="Zhang H."/>
            <person name="Feng B."/>
            <person name="Zhu X."/>
            <person name="Liu R."/>
            <person name="Schnable J.C."/>
            <person name="Zhu J.-K."/>
            <person name="Zhang H."/>
        </authorList>
    </citation>
    <scope>NUCLEOTIDE SEQUENCE [LARGE SCALE GENOMIC DNA]</scope>
</reference>
<keyword evidence="6" id="KW-0539">Nucleus</keyword>
<dbReference type="PROSITE" id="PS50888">
    <property type="entry name" value="BHLH"/>
    <property type="match status" value="1"/>
</dbReference>
<feature type="compositionally biased region" description="Basic and acidic residues" evidence="7">
    <location>
        <begin position="86"/>
        <end position="95"/>
    </location>
</feature>
<keyword evidence="3" id="KW-0805">Transcription regulation</keyword>
<dbReference type="PANTHER" id="PTHR11969:SF86">
    <property type="entry name" value="TRANSCRIPTION FACTOR BHLH71"/>
    <property type="match status" value="1"/>
</dbReference>
<feature type="compositionally biased region" description="Low complexity" evidence="7">
    <location>
        <begin position="60"/>
        <end position="73"/>
    </location>
</feature>
<dbReference type="Proteomes" id="UP000275267">
    <property type="component" value="Unassembled WGS sequence"/>
</dbReference>
<evidence type="ECO:0000259" key="8">
    <source>
        <dbReference type="PROSITE" id="PS50888"/>
    </source>
</evidence>
<dbReference type="CDD" id="cd11448">
    <property type="entry name" value="bHLH_AtFAMA_like"/>
    <property type="match status" value="1"/>
</dbReference>
<feature type="domain" description="BHLH" evidence="8">
    <location>
        <begin position="93"/>
        <end position="144"/>
    </location>
</feature>
<keyword evidence="5" id="KW-0804">Transcription</keyword>
<name>A0A3L6QDM1_PANMI</name>
<sequence length="407" mass="43526">MSALVDALCAPPGDASALIYDTFNAASFLFDGPAAAALYDGAGIVECPAPAQQQQQAAEAAGETQAATSSATTRVRKRRRRARSCKSREETETQRMTHIAVERNRRRQMNEYLAALRSLMPEPYVQRGDQASIVGGAIEFVKELEQQLQCLEAQKRTLLVHQHKAAKPDATPMHHSSGSTKATAGTTACVESAAAATTTSNCSSSVTEDAADHAPPPPFAQFFTYPQYVWCHSPRDPASSSSAEDGGRPGVADIEVTLVETHASLRVMTPRRPGQLLDLVTGLQALRLGVLHLSVTTLESLALYSISVKVEEGCSLATVEDIAAAAHHVLCLIDAAETTEQQQQQQQQQASRPTTSPAIEERAIARRCRGAYTARVLLAEAAMPSGSSCVRLPPVLQGSVERLDVTV</sequence>
<comment type="subcellular location">
    <subcellularLocation>
        <location evidence="1">Nucleus</location>
    </subcellularLocation>
</comment>
<dbReference type="AlphaFoldDB" id="A0A3L6QDM1"/>
<dbReference type="GO" id="GO:0000981">
    <property type="term" value="F:DNA-binding transcription factor activity, RNA polymerase II-specific"/>
    <property type="evidence" value="ECO:0007669"/>
    <property type="project" value="TreeGrafter"/>
</dbReference>
<dbReference type="InterPro" id="IPR011598">
    <property type="entry name" value="bHLH_dom"/>
</dbReference>
<protein>
    <submittedName>
        <fullName evidence="9">Transcription factor bHLH94</fullName>
    </submittedName>
</protein>
<dbReference type="GO" id="GO:0005634">
    <property type="term" value="C:nucleus"/>
    <property type="evidence" value="ECO:0007669"/>
    <property type="project" value="UniProtKB-SubCell"/>
</dbReference>
<dbReference type="GO" id="GO:0046983">
    <property type="term" value="F:protein dimerization activity"/>
    <property type="evidence" value="ECO:0007669"/>
    <property type="project" value="InterPro"/>
</dbReference>
<evidence type="ECO:0000313" key="10">
    <source>
        <dbReference type="Proteomes" id="UP000275267"/>
    </source>
</evidence>
<feature type="compositionally biased region" description="Basic residues" evidence="7">
    <location>
        <begin position="74"/>
        <end position="85"/>
    </location>
</feature>
<evidence type="ECO:0000256" key="1">
    <source>
        <dbReference type="ARBA" id="ARBA00004123"/>
    </source>
</evidence>
<keyword evidence="10" id="KW-1185">Reference proteome</keyword>
<dbReference type="SUPFAM" id="SSF47459">
    <property type="entry name" value="HLH, helix-loop-helix DNA-binding domain"/>
    <property type="match status" value="1"/>
</dbReference>
<evidence type="ECO:0000256" key="3">
    <source>
        <dbReference type="ARBA" id="ARBA00023015"/>
    </source>
</evidence>
<dbReference type="PANTHER" id="PTHR11969">
    <property type="entry name" value="MAX DIMERIZATION, MAD"/>
    <property type="match status" value="1"/>
</dbReference>
<comment type="caution">
    <text evidence="9">The sequence shown here is derived from an EMBL/GenBank/DDBJ whole genome shotgun (WGS) entry which is preliminary data.</text>
</comment>
<keyword evidence="4" id="KW-0238">DNA-binding</keyword>
<evidence type="ECO:0000256" key="6">
    <source>
        <dbReference type="ARBA" id="ARBA00023242"/>
    </source>
</evidence>
<dbReference type="GO" id="GO:0000978">
    <property type="term" value="F:RNA polymerase II cis-regulatory region sequence-specific DNA binding"/>
    <property type="evidence" value="ECO:0007669"/>
    <property type="project" value="TreeGrafter"/>
</dbReference>
<feature type="region of interest" description="Disordered" evidence="7">
    <location>
        <begin position="60"/>
        <end position="95"/>
    </location>
</feature>
<dbReference type="InterPro" id="IPR036638">
    <property type="entry name" value="HLH_DNA-bd_sf"/>
</dbReference>
<dbReference type="SMART" id="SM00353">
    <property type="entry name" value="HLH"/>
    <property type="match status" value="1"/>
</dbReference>
<dbReference type="Gene3D" id="4.10.280.10">
    <property type="entry name" value="Helix-loop-helix DNA-binding domain"/>
    <property type="match status" value="1"/>
</dbReference>
<organism evidence="9 10">
    <name type="scientific">Panicum miliaceum</name>
    <name type="common">Proso millet</name>
    <name type="synonym">Broomcorn millet</name>
    <dbReference type="NCBI Taxonomy" id="4540"/>
    <lineage>
        <taxon>Eukaryota</taxon>
        <taxon>Viridiplantae</taxon>
        <taxon>Streptophyta</taxon>
        <taxon>Embryophyta</taxon>
        <taxon>Tracheophyta</taxon>
        <taxon>Spermatophyta</taxon>
        <taxon>Magnoliopsida</taxon>
        <taxon>Liliopsida</taxon>
        <taxon>Poales</taxon>
        <taxon>Poaceae</taxon>
        <taxon>PACMAD clade</taxon>
        <taxon>Panicoideae</taxon>
        <taxon>Panicodae</taxon>
        <taxon>Paniceae</taxon>
        <taxon>Panicinae</taxon>
        <taxon>Panicum</taxon>
        <taxon>Panicum sect. Panicum</taxon>
    </lineage>
</organism>
<dbReference type="EMBL" id="PQIB02000012">
    <property type="protein sequence ID" value="RLM78037.1"/>
    <property type="molecule type" value="Genomic_DNA"/>
</dbReference>
<proteinExistence type="inferred from homology"/>
<dbReference type="OrthoDB" id="684567at2759"/>